<reference evidence="9 10" key="1">
    <citation type="submission" date="2016-10" db="EMBL/GenBank/DDBJ databases">
        <authorList>
            <person name="de Groot N.N."/>
        </authorList>
    </citation>
    <scope>NUCLEOTIDE SEQUENCE [LARGE SCALE GENOMIC DNA]</scope>
    <source>
        <strain evidence="9 10">M79</strain>
    </source>
</reference>
<evidence type="ECO:0000256" key="3">
    <source>
        <dbReference type="ARBA" id="ARBA00022692"/>
    </source>
</evidence>
<protein>
    <submittedName>
        <fullName evidence="9">Putative ABC transport system permease protein</fullName>
    </submittedName>
</protein>
<evidence type="ECO:0000256" key="5">
    <source>
        <dbReference type="ARBA" id="ARBA00023136"/>
    </source>
</evidence>
<dbReference type="OrthoDB" id="9812886at2"/>
<feature type="transmembrane region" description="Helical" evidence="7">
    <location>
        <begin position="20"/>
        <end position="41"/>
    </location>
</feature>
<feature type="region of interest" description="Disordered" evidence="6">
    <location>
        <begin position="396"/>
        <end position="436"/>
    </location>
</feature>
<evidence type="ECO:0000256" key="6">
    <source>
        <dbReference type="SAM" id="MobiDB-lite"/>
    </source>
</evidence>
<dbReference type="Pfam" id="PF02687">
    <property type="entry name" value="FtsX"/>
    <property type="match status" value="1"/>
</dbReference>
<dbReference type="GO" id="GO:0022857">
    <property type="term" value="F:transmembrane transporter activity"/>
    <property type="evidence" value="ECO:0007669"/>
    <property type="project" value="TreeGrafter"/>
</dbReference>
<evidence type="ECO:0000313" key="10">
    <source>
        <dbReference type="Proteomes" id="UP000181969"/>
    </source>
</evidence>
<evidence type="ECO:0000259" key="8">
    <source>
        <dbReference type="Pfam" id="PF02687"/>
    </source>
</evidence>
<keyword evidence="2" id="KW-1003">Cell membrane</keyword>
<dbReference type="PANTHER" id="PTHR30572:SF9">
    <property type="entry name" value="ABC TRANSPORTER PERMEASE PROTEIN"/>
    <property type="match status" value="1"/>
</dbReference>
<keyword evidence="4 7" id="KW-1133">Transmembrane helix</keyword>
<feature type="compositionally biased region" description="Polar residues" evidence="6">
    <location>
        <begin position="396"/>
        <end position="422"/>
    </location>
</feature>
<evidence type="ECO:0000256" key="2">
    <source>
        <dbReference type="ARBA" id="ARBA00022475"/>
    </source>
</evidence>
<keyword evidence="5 7" id="KW-0472">Membrane</keyword>
<name>A0A1I4EJ19_9LACT</name>
<dbReference type="PANTHER" id="PTHR30572">
    <property type="entry name" value="MEMBRANE COMPONENT OF TRANSPORTER-RELATED"/>
    <property type="match status" value="1"/>
</dbReference>
<dbReference type="GO" id="GO:0005886">
    <property type="term" value="C:plasma membrane"/>
    <property type="evidence" value="ECO:0007669"/>
    <property type="project" value="UniProtKB-SubCell"/>
</dbReference>
<evidence type="ECO:0000256" key="4">
    <source>
        <dbReference type="ARBA" id="ARBA00022989"/>
    </source>
</evidence>
<dbReference type="InterPro" id="IPR003838">
    <property type="entry name" value="ABC3_permease_C"/>
</dbReference>
<sequence length="493" mass="52982">MDFIRRAWLFTKAKLSRTLLLIVAFSTILIFVLSGLVIHTASNRSIENAKKSAGATVTLSINRSAMMENFSKSDSTAETNKSDMPTITQTDADKIAKLSGVKSFSYTKQATANAKSNIEAVSQSNITENNDKQGAVFMAGPEMGGSTPGDFKIVGTNDLLASSEFSGGTNKITSGRAIQSSDEGTNNVVIEESLAKQNNLKLNSTFTLKDSNDKTYKMTVVGLYKSGSTENDLAADFSFMNPANQIYTALSVPNQIDGKTGTLGSAIFNLENPEDSEKFVKEATKLIDTDKFEVQSNDALYQQMLQPLNNISSFSKNIVILVTLAGAIILALIVMLMVRERRFEIGVLMSLGESKGKIVAQFFTELFMIMLVSTVVASATGNFVGNAVGQQLLNQETQTSQTNKPTQINGTQRQENEPQTQKGGPGAQPGGMRTAIGMGQNSEQLKAINELEIKTSPQQIAMLAALALLITLVAVGLAAIGILRLNPKQVLTN</sequence>
<feature type="transmembrane region" description="Helical" evidence="7">
    <location>
        <begin position="460"/>
        <end position="483"/>
    </location>
</feature>
<dbReference type="AlphaFoldDB" id="A0A1I4EJ19"/>
<comment type="subcellular location">
    <subcellularLocation>
        <location evidence="1">Cell membrane</location>
        <topology evidence="1">Multi-pass membrane protein</topology>
    </subcellularLocation>
</comment>
<feature type="transmembrane region" description="Helical" evidence="7">
    <location>
        <begin position="318"/>
        <end position="338"/>
    </location>
</feature>
<dbReference type="EMBL" id="FOTJ01000001">
    <property type="protein sequence ID" value="SFL05724.1"/>
    <property type="molecule type" value="Genomic_DNA"/>
</dbReference>
<gene>
    <name evidence="9" type="ORF">SAMN05216438_10121</name>
</gene>
<feature type="domain" description="ABC3 transporter permease C-terminal" evidence="8">
    <location>
        <begin position="318"/>
        <end position="406"/>
    </location>
</feature>
<keyword evidence="3 7" id="KW-0812">Transmembrane</keyword>
<organism evidence="9 10">
    <name type="scientific">Lactococcus garvieae</name>
    <dbReference type="NCBI Taxonomy" id="1363"/>
    <lineage>
        <taxon>Bacteria</taxon>
        <taxon>Bacillati</taxon>
        <taxon>Bacillota</taxon>
        <taxon>Bacilli</taxon>
        <taxon>Lactobacillales</taxon>
        <taxon>Streptococcaceae</taxon>
        <taxon>Lactococcus</taxon>
    </lineage>
</organism>
<accession>A0A1I4EJ19</accession>
<evidence type="ECO:0000256" key="7">
    <source>
        <dbReference type="SAM" id="Phobius"/>
    </source>
</evidence>
<evidence type="ECO:0000313" key="9">
    <source>
        <dbReference type="EMBL" id="SFL05724.1"/>
    </source>
</evidence>
<dbReference type="Proteomes" id="UP000181969">
    <property type="component" value="Unassembled WGS sequence"/>
</dbReference>
<feature type="transmembrane region" description="Helical" evidence="7">
    <location>
        <begin position="358"/>
        <end position="379"/>
    </location>
</feature>
<evidence type="ECO:0000256" key="1">
    <source>
        <dbReference type="ARBA" id="ARBA00004651"/>
    </source>
</evidence>
<dbReference type="RefSeq" id="WP_074749783.1">
    <property type="nucleotide sequence ID" value="NZ_CP141719.1"/>
</dbReference>
<proteinExistence type="predicted"/>
<dbReference type="InterPro" id="IPR050250">
    <property type="entry name" value="Macrolide_Exporter_MacB"/>
</dbReference>